<dbReference type="Proteomes" id="UP000478417">
    <property type="component" value="Unassembled WGS sequence"/>
</dbReference>
<accession>A0A6B2M449</accession>
<evidence type="ECO:0000313" key="2">
    <source>
        <dbReference type="Proteomes" id="UP000478417"/>
    </source>
</evidence>
<evidence type="ECO:0000313" key="1">
    <source>
        <dbReference type="EMBL" id="NDV62605.1"/>
    </source>
</evidence>
<name>A0A6B2M449_9BACT</name>
<dbReference type="RefSeq" id="WP_163964772.1">
    <property type="nucleotide sequence ID" value="NZ_JAAGNX010000002.1"/>
</dbReference>
<dbReference type="AlphaFoldDB" id="A0A6B2M449"/>
<sequence length="488" mass="54368">MNSQIRQPVTDVWHHHLGTLEEALDESIRGLQNLLRLDEYHRHGHEQPKLKESLGPFGSSTLDLSALSDVLGSSGRLIPKERLERISQLLDDLQKLHKYCQSTPNKLPYADLEEDEAVIHQKAEKHLNEMARIFANLRIAQLEIHSKYKDAEHGPVFKEFTWRTLNPTELSVCPPFIVNAEIGSDSGPVLRKIMSLLESRKPIKVVAMRSTLKKTYSPTSDPSVPATLAIEMIPVAMRGVYFLQSSVAAHDFHNRLFEGLTSPRPTLLSILAQKKGEDGPVFQLRAQKAVRSRAFPAVVYNPDVARGFVTCFNLSANPEGPTDFNFAHFAAEEKDFAKEFSIPPDGTDPRNLVPVSAYLELTRRQRIGKLPSVTITGEDGSESTLLVSQSIVTQMSDQIHLWKTLQELAGVDNPFVMDTKATLTAEFGAKQKALLEHQQEELKKDSSHREQVAVASAVQRIVSHFTGVDASEIDIQKLLATVAENPGQ</sequence>
<reference evidence="1 2" key="1">
    <citation type="submission" date="2020-02" db="EMBL/GenBank/DDBJ databases">
        <title>Albibacoteraceae fam. nov., the first described family within the subdivision 4 Verrucomicrobia.</title>
        <authorList>
            <person name="Xi F."/>
        </authorList>
    </citation>
    <scope>NUCLEOTIDE SEQUENCE [LARGE SCALE GENOMIC DNA]</scope>
    <source>
        <strain evidence="1 2">CK1056</strain>
    </source>
</reference>
<proteinExistence type="predicted"/>
<gene>
    <name evidence="1" type="ORF">G0Q06_09095</name>
</gene>
<keyword evidence="2" id="KW-1185">Reference proteome</keyword>
<dbReference type="EMBL" id="JAAGNX010000002">
    <property type="protein sequence ID" value="NDV62605.1"/>
    <property type="molecule type" value="Genomic_DNA"/>
</dbReference>
<protein>
    <submittedName>
        <fullName evidence="1">Uncharacterized protein</fullName>
    </submittedName>
</protein>
<comment type="caution">
    <text evidence="1">The sequence shown here is derived from an EMBL/GenBank/DDBJ whole genome shotgun (WGS) entry which is preliminary data.</text>
</comment>
<organism evidence="1 2">
    <name type="scientific">Oceanipulchritudo coccoides</name>
    <dbReference type="NCBI Taxonomy" id="2706888"/>
    <lineage>
        <taxon>Bacteria</taxon>
        <taxon>Pseudomonadati</taxon>
        <taxon>Verrucomicrobiota</taxon>
        <taxon>Opitutia</taxon>
        <taxon>Puniceicoccales</taxon>
        <taxon>Oceanipulchritudinaceae</taxon>
        <taxon>Oceanipulchritudo</taxon>
    </lineage>
</organism>